<dbReference type="AlphaFoldDB" id="A0A380TFT3"/>
<accession>A0A380TFT3</accession>
<dbReference type="PANTHER" id="PTHR33452">
    <property type="entry name" value="OXIDOREDUCTASE CATD-RELATED"/>
    <property type="match status" value="1"/>
</dbReference>
<proteinExistence type="predicted"/>
<organism evidence="7">
    <name type="scientific">metagenome</name>
    <dbReference type="NCBI Taxonomy" id="256318"/>
    <lineage>
        <taxon>unclassified sequences</taxon>
        <taxon>metagenomes</taxon>
    </lineage>
</organism>
<name>A0A380TFT3_9ZZZZ</name>
<keyword evidence="4 6" id="KW-1133">Transmembrane helix</keyword>
<dbReference type="PANTHER" id="PTHR33452:SF1">
    <property type="entry name" value="INNER MEMBRANE PROTEIN YPHA-RELATED"/>
    <property type="match status" value="1"/>
</dbReference>
<dbReference type="GO" id="GO:0005886">
    <property type="term" value="C:plasma membrane"/>
    <property type="evidence" value="ECO:0007669"/>
    <property type="project" value="UniProtKB-SubCell"/>
</dbReference>
<keyword evidence="5 6" id="KW-0472">Membrane</keyword>
<dbReference type="InterPro" id="IPR032808">
    <property type="entry name" value="DoxX"/>
</dbReference>
<reference evidence="7" key="1">
    <citation type="submission" date="2018-07" db="EMBL/GenBank/DDBJ databases">
        <authorList>
            <person name="Quirk P.G."/>
            <person name="Krulwich T.A."/>
        </authorList>
    </citation>
    <scope>NUCLEOTIDE SEQUENCE</scope>
</reference>
<comment type="subcellular location">
    <subcellularLocation>
        <location evidence="1">Cell membrane</location>
        <topology evidence="1">Multi-pass membrane protein</topology>
    </subcellularLocation>
</comment>
<protein>
    <recommendedName>
        <fullName evidence="8">DoxX family protein</fullName>
    </recommendedName>
</protein>
<evidence type="ECO:0008006" key="8">
    <source>
        <dbReference type="Google" id="ProtNLM"/>
    </source>
</evidence>
<evidence type="ECO:0000256" key="1">
    <source>
        <dbReference type="ARBA" id="ARBA00004651"/>
    </source>
</evidence>
<feature type="transmembrane region" description="Helical" evidence="6">
    <location>
        <begin position="32"/>
        <end position="50"/>
    </location>
</feature>
<dbReference type="EMBL" id="UIDG01000224">
    <property type="protein sequence ID" value="SUS06601.1"/>
    <property type="molecule type" value="Genomic_DNA"/>
</dbReference>
<dbReference type="Pfam" id="PF07681">
    <property type="entry name" value="DoxX"/>
    <property type="match status" value="1"/>
</dbReference>
<evidence type="ECO:0000256" key="2">
    <source>
        <dbReference type="ARBA" id="ARBA00022475"/>
    </source>
</evidence>
<evidence type="ECO:0000256" key="4">
    <source>
        <dbReference type="ARBA" id="ARBA00022989"/>
    </source>
</evidence>
<keyword evidence="2" id="KW-1003">Cell membrane</keyword>
<gene>
    <name evidence="7" type="ORF">DF3PB_300013</name>
</gene>
<evidence type="ECO:0000256" key="5">
    <source>
        <dbReference type="ARBA" id="ARBA00023136"/>
    </source>
</evidence>
<feature type="transmembrane region" description="Helical" evidence="6">
    <location>
        <begin position="70"/>
        <end position="93"/>
    </location>
</feature>
<evidence type="ECO:0000256" key="3">
    <source>
        <dbReference type="ARBA" id="ARBA00022692"/>
    </source>
</evidence>
<keyword evidence="3 6" id="KW-0812">Transmembrane</keyword>
<sequence length="158" mass="16830">MATTLSHPLRSGSLTGSIFAGRALLEKFPTSILALAFRLAVAVVFFRSGLTKIASWDATVALFDMEYMVPVLPAAFAAYLATATELGASALVACGLFTRFAAAALLGMTLVIQLFVYPENWPDHLLWGSILAYLVTRGPGALSIDHLIAGRLIGDRQS</sequence>
<feature type="transmembrane region" description="Helical" evidence="6">
    <location>
        <begin position="100"/>
        <end position="118"/>
    </location>
</feature>
<evidence type="ECO:0000256" key="6">
    <source>
        <dbReference type="SAM" id="Phobius"/>
    </source>
</evidence>
<dbReference type="InterPro" id="IPR051907">
    <property type="entry name" value="DoxX-like_oxidoreductase"/>
</dbReference>
<evidence type="ECO:0000313" key="7">
    <source>
        <dbReference type="EMBL" id="SUS06601.1"/>
    </source>
</evidence>